<dbReference type="PROSITE" id="PS51257">
    <property type="entry name" value="PROKAR_LIPOPROTEIN"/>
    <property type="match status" value="1"/>
</dbReference>
<feature type="chain" id="PRO_5013212472" description="Fervidolysin-like N-terminal prodomain domain-containing protein" evidence="1">
    <location>
        <begin position="23"/>
        <end position="224"/>
    </location>
</feature>
<accession>A0A239K0S7</accession>
<proteinExistence type="predicted"/>
<reference evidence="4" key="1">
    <citation type="submission" date="2017-06" db="EMBL/GenBank/DDBJ databases">
        <authorList>
            <person name="Varghese N."/>
            <person name="Submissions S."/>
        </authorList>
    </citation>
    <scope>NUCLEOTIDE SEQUENCE [LARGE SCALE GENOMIC DNA]</scope>
    <source>
        <strain evidence="4">NKM1</strain>
    </source>
</reference>
<dbReference type="Pfam" id="PF22148">
    <property type="entry name" value="Fervidolysin_NPro-like"/>
    <property type="match status" value="1"/>
</dbReference>
<evidence type="ECO:0000256" key="1">
    <source>
        <dbReference type="SAM" id="SignalP"/>
    </source>
</evidence>
<gene>
    <name evidence="3" type="ORF">SAMN06296052_1259</name>
</gene>
<keyword evidence="4" id="KW-1185">Reference proteome</keyword>
<dbReference type="EMBL" id="FZOQ01000025">
    <property type="protein sequence ID" value="SNT11312.1"/>
    <property type="molecule type" value="Genomic_DNA"/>
</dbReference>
<evidence type="ECO:0000313" key="4">
    <source>
        <dbReference type="Proteomes" id="UP000198432"/>
    </source>
</evidence>
<feature type="domain" description="Fervidolysin-like N-terminal prodomain" evidence="2">
    <location>
        <begin position="152"/>
        <end position="218"/>
    </location>
</feature>
<name>A0A239K0S7_9BACT</name>
<feature type="signal peptide" evidence="1">
    <location>
        <begin position="1"/>
        <end position="22"/>
    </location>
</feature>
<dbReference type="InterPro" id="IPR054399">
    <property type="entry name" value="Fervidolysin-like_N_prodom"/>
</dbReference>
<dbReference type="Proteomes" id="UP000198432">
    <property type="component" value="Unassembled WGS sequence"/>
</dbReference>
<organism evidence="3 4">
    <name type="scientific">Pontibacter ummariensis</name>
    <dbReference type="NCBI Taxonomy" id="1610492"/>
    <lineage>
        <taxon>Bacteria</taxon>
        <taxon>Pseudomonadati</taxon>
        <taxon>Bacteroidota</taxon>
        <taxon>Cytophagia</taxon>
        <taxon>Cytophagales</taxon>
        <taxon>Hymenobacteraceae</taxon>
        <taxon>Pontibacter</taxon>
    </lineage>
</organism>
<protein>
    <recommendedName>
        <fullName evidence="2">Fervidolysin-like N-terminal prodomain domain-containing protein</fullName>
    </recommendedName>
</protein>
<keyword evidence="1" id="KW-0732">Signal</keyword>
<sequence length="224" mass="23857">MKKITLPIFTYLFVLMAFSSCRQEEASPIRNIKAGPNLLRAQAAGSPASCTSYTYLNGEDKKVLGNVYTQQVLVSFSYGLSAEKEAEALASYSFVKGIAGQQARTGPLQSLELVEGLSCKEVEQAIKILSEDPAIAYAAPYFLKGDGIMGISDEAIITLEDGSAAAIEQLAAAFDAEVVEELSENTYLLKVDKSSKGNALDLANFMAGQEGIAHAEPNLVMAAN</sequence>
<dbReference type="AlphaFoldDB" id="A0A239K0S7"/>
<evidence type="ECO:0000313" key="3">
    <source>
        <dbReference type="EMBL" id="SNT11312.1"/>
    </source>
</evidence>
<evidence type="ECO:0000259" key="2">
    <source>
        <dbReference type="Pfam" id="PF22148"/>
    </source>
</evidence>